<dbReference type="eggNOG" id="ENOG502S288">
    <property type="taxonomic scope" value="Eukaryota"/>
</dbReference>
<dbReference type="OMA" id="WGSFRKN"/>
<proteinExistence type="predicted"/>
<dbReference type="KEGG" id="nnu:104604761"/>
<name>A0A1U8AN67_NELNU</name>
<evidence type="ECO:0000313" key="1">
    <source>
        <dbReference type="Proteomes" id="UP000189703"/>
    </source>
</evidence>
<accession>A0A1U8AN67</accession>
<dbReference type="RefSeq" id="XP_010267574.1">
    <property type="nucleotide sequence ID" value="XM_010269272.2"/>
</dbReference>
<dbReference type="Proteomes" id="UP000189703">
    <property type="component" value="Unplaced"/>
</dbReference>
<dbReference type="GeneID" id="104604761"/>
<dbReference type="OrthoDB" id="1934555at2759"/>
<dbReference type="InParanoid" id="A0A1U8AN67"/>
<dbReference type="PANTHER" id="PTHR34371">
    <property type="entry name" value="OS01G0551000 PROTEIN"/>
    <property type="match status" value="1"/>
</dbReference>
<dbReference type="AlphaFoldDB" id="A0A1U8AN67"/>
<reference evidence="2" key="1">
    <citation type="submission" date="2025-08" db="UniProtKB">
        <authorList>
            <consortium name="RefSeq"/>
        </authorList>
    </citation>
    <scope>IDENTIFICATION</scope>
</reference>
<gene>
    <name evidence="2" type="primary">LOC104604761</name>
</gene>
<keyword evidence="1" id="KW-1185">Reference proteome</keyword>
<dbReference type="FunCoup" id="A0A1U8AN67">
    <property type="interactions" value="49"/>
</dbReference>
<evidence type="ECO:0000313" key="2">
    <source>
        <dbReference type="RefSeq" id="XP_010267574.1"/>
    </source>
</evidence>
<organism evidence="1 2">
    <name type="scientific">Nelumbo nucifera</name>
    <name type="common">Sacred lotus</name>
    <dbReference type="NCBI Taxonomy" id="4432"/>
    <lineage>
        <taxon>Eukaryota</taxon>
        <taxon>Viridiplantae</taxon>
        <taxon>Streptophyta</taxon>
        <taxon>Embryophyta</taxon>
        <taxon>Tracheophyta</taxon>
        <taxon>Spermatophyta</taxon>
        <taxon>Magnoliopsida</taxon>
        <taxon>Proteales</taxon>
        <taxon>Nelumbonaceae</taxon>
        <taxon>Nelumbo</taxon>
    </lineage>
</organism>
<sequence length="216" mass="23656">MEREFEPDIDPTPIPKLSLFSLPSHGLPEPPGMCTPPPRSAQASVPFLWEEAPGKPRPTTTTTGVSKASSARCLELPPRLFFTEAKITNLPSPTTVLDGPYVGRSASCTATFGRDRDGSSLFDTTTDGLRFGSIFHSKRETKGKGSYLSSSGRKILNGIGENDGNNKVKITRFRRSGSLFNLSLTRSHLWANISESFKQVVPWRNGRKTKKNGLSM</sequence>
<dbReference type="PANTHER" id="PTHR34371:SF6">
    <property type="entry name" value="MEMBRANE-ASSOCIATED KINASE REGULATOR 6"/>
    <property type="match status" value="1"/>
</dbReference>
<protein>
    <submittedName>
        <fullName evidence="2">Uncharacterized protein At4g00950</fullName>
    </submittedName>
</protein>